<reference evidence="3 4" key="1">
    <citation type="submission" date="2018-04" db="EMBL/GenBank/DDBJ databases">
        <title>Genomic Encyclopedia of Archaeal and Bacterial Type Strains, Phase II (KMG-II): from individual species to whole genera.</title>
        <authorList>
            <person name="Goeker M."/>
        </authorList>
    </citation>
    <scope>NUCLEOTIDE SEQUENCE [LARGE SCALE GENOMIC DNA]</scope>
    <source>
        <strain evidence="3 4">DSM 28823</strain>
    </source>
</reference>
<protein>
    <submittedName>
        <fullName evidence="3">Thiol-disulfide isomerase/thioredoxin</fullName>
    </submittedName>
</protein>
<dbReference type="SUPFAM" id="SSF52833">
    <property type="entry name" value="Thioredoxin-like"/>
    <property type="match status" value="1"/>
</dbReference>
<dbReference type="Proteomes" id="UP000243525">
    <property type="component" value="Unassembled WGS sequence"/>
</dbReference>
<dbReference type="InterPro" id="IPR036249">
    <property type="entry name" value="Thioredoxin-like_sf"/>
</dbReference>
<proteinExistence type="predicted"/>
<name>A0A2T5C5U6_9BACT</name>
<evidence type="ECO:0000313" key="4">
    <source>
        <dbReference type="Proteomes" id="UP000243525"/>
    </source>
</evidence>
<dbReference type="PANTHER" id="PTHR42852:SF13">
    <property type="entry name" value="PROTEIN DIPZ"/>
    <property type="match status" value="1"/>
</dbReference>
<dbReference type="InterPro" id="IPR050553">
    <property type="entry name" value="Thioredoxin_ResA/DsbE_sf"/>
</dbReference>
<evidence type="ECO:0000259" key="2">
    <source>
        <dbReference type="PROSITE" id="PS51352"/>
    </source>
</evidence>
<dbReference type="GO" id="GO:0016491">
    <property type="term" value="F:oxidoreductase activity"/>
    <property type="evidence" value="ECO:0007669"/>
    <property type="project" value="InterPro"/>
</dbReference>
<dbReference type="OrthoDB" id="1097547at2"/>
<dbReference type="InterPro" id="IPR000866">
    <property type="entry name" value="AhpC/TSA"/>
</dbReference>
<evidence type="ECO:0000256" key="1">
    <source>
        <dbReference type="SAM" id="SignalP"/>
    </source>
</evidence>
<keyword evidence="4" id="KW-1185">Reference proteome</keyword>
<feature type="domain" description="Thioredoxin" evidence="2">
    <location>
        <begin position="326"/>
        <end position="461"/>
    </location>
</feature>
<dbReference type="RefSeq" id="WP_107821069.1">
    <property type="nucleotide sequence ID" value="NZ_OY782574.1"/>
</dbReference>
<dbReference type="Gene3D" id="3.40.30.10">
    <property type="entry name" value="Glutaredoxin"/>
    <property type="match status" value="1"/>
</dbReference>
<dbReference type="InterPro" id="IPR013766">
    <property type="entry name" value="Thioredoxin_domain"/>
</dbReference>
<dbReference type="GO" id="GO:0016853">
    <property type="term" value="F:isomerase activity"/>
    <property type="evidence" value="ECO:0007669"/>
    <property type="project" value="UniProtKB-KW"/>
</dbReference>
<sequence length="472" mass="53872">MNRFVAVLLVLLGCASAFAQSLPTVLSGLAPEYAGRRIALLQQTEPLTNQPQKIGTITILPDGSFSTAVKLSGTSHCFAAFDRWQAEIYLEPGKNYQVVLPPFQPLSESEKQNPFFQPQLVSLGIQNSDDTDINHLIRVFEQSYSALESQYFNQLFKDKSQPAADSLIAKLSRSFPHNDNPYFEQYKFYRYASIRFAVNQAKSNEFIKSYLDHPPLNFNLPPFRQLFNQQFSNYFNTESNQLNGTNFRVLVGTANLAGIEQYLTQNKGWSHELSRMVIMKGINDAYYQHTYSPATMLNLLDKIQQSNWPATDKKLALRLSEKLRYLSPGTMAPNISITNFEGEEQELSNFNGHLTYLHFTSVTNPICRQQLDELAKIEQQFKGQLTIVNLLPEANLDKKELILQQHWAGTFFTVNEEARESYRVKTFPSSYLIDETGKLWASPALNPLDGLSHQLAGYFKQKQLERFRNQAK</sequence>
<accession>A0A2T5C5U6</accession>
<evidence type="ECO:0000313" key="3">
    <source>
        <dbReference type="EMBL" id="PTN10294.1"/>
    </source>
</evidence>
<keyword evidence="1" id="KW-0732">Signal</keyword>
<organism evidence="3 4">
    <name type="scientific">Mangrovibacterium marinum</name>
    <dbReference type="NCBI Taxonomy" id="1639118"/>
    <lineage>
        <taxon>Bacteria</taxon>
        <taxon>Pseudomonadati</taxon>
        <taxon>Bacteroidota</taxon>
        <taxon>Bacteroidia</taxon>
        <taxon>Marinilabiliales</taxon>
        <taxon>Prolixibacteraceae</taxon>
        <taxon>Mangrovibacterium</taxon>
    </lineage>
</organism>
<dbReference type="EMBL" id="QAAD01000002">
    <property type="protein sequence ID" value="PTN10294.1"/>
    <property type="molecule type" value="Genomic_DNA"/>
</dbReference>
<dbReference type="Pfam" id="PF00578">
    <property type="entry name" value="AhpC-TSA"/>
    <property type="match status" value="1"/>
</dbReference>
<feature type="chain" id="PRO_5015647965" evidence="1">
    <location>
        <begin position="20"/>
        <end position="472"/>
    </location>
</feature>
<gene>
    <name evidence="3" type="ORF">C8N47_102279</name>
</gene>
<dbReference type="PROSITE" id="PS51352">
    <property type="entry name" value="THIOREDOXIN_2"/>
    <property type="match status" value="1"/>
</dbReference>
<feature type="signal peptide" evidence="1">
    <location>
        <begin position="1"/>
        <end position="19"/>
    </location>
</feature>
<dbReference type="PANTHER" id="PTHR42852">
    <property type="entry name" value="THIOL:DISULFIDE INTERCHANGE PROTEIN DSBE"/>
    <property type="match status" value="1"/>
</dbReference>
<dbReference type="AlphaFoldDB" id="A0A2T5C5U6"/>
<dbReference type="GO" id="GO:0016209">
    <property type="term" value="F:antioxidant activity"/>
    <property type="evidence" value="ECO:0007669"/>
    <property type="project" value="InterPro"/>
</dbReference>
<keyword evidence="3" id="KW-0413">Isomerase</keyword>
<comment type="caution">
    <text evidence="3">The sequence shown here is derived from an EMBL/GenBank/DDBJ whole genome shotgun (WGS) entry which is preliminary data.</text>
</comment>